<dbReference type="Proteomes" id="UP001630303">
    <property type="component" value="Unassembled WGS sequence"/>
</dbReference>
<gene>
    <name evidence="2" type="primary">pabB</name>
    <name evidence="2" type="ORF">P5G46_01560</name>
</gene>
<name>A0ABW9GDF1_9MICO</name>
<dbReference type="InterPro" id="IPR019999">
    <property type="entry name" value="Anth_synth_I-like"/>
</dbReference>
<proteinExistence type="predicted"/>
<dbReference type="InterPro" id="IPR005802">
    <property type="entry name" value="ADC_synth_comp_1"/>
</dbReference>
<feature type="domain" description="Chorismate-utilising enzyme C-terminal" evidence="1">
    <location>
        <begin position="149"/>
        <end position="400"/>
    </location>
</feature>
<dbReference type="EC" id="2.6.1.85" evidence="2"/>
<dbReference type="Pfam" id="PF00425">
    <property type="entry name" value="Chorismate_bind"/>
    <property type="match status" value="1"/>
</dbReference>
<dbReference type="RefSeq" id="WP_408904836.1">
    <property type="nucleotide sequence ID" value="NZ_JAROCE010000001.1"/>
</dbReference>
<dbReference type="PANTHER" id="PTHR11236:SF18">
    <property type="entry name" value="AMINODEOXYCHORISMATE SYNTHASE"/>
    <property type="match status" value="1"/>
</dbReference>
<keyword evidence="3" id="KW-1185">Reference proteome</keyword>
<evidence type="ECO:0000313" key="2">
    <source>
        <dbReference type="EMBL" id="MFM2719191.1"/>
    </source>
</evidence>
<accession>A0ABW9GDF1</accession>
<dbReference type="PANTHER" id="PTHR11236">
    <property type="entry name" value="AMINOBENZOATE/ANTHRANILATE SYNTHASE"/>
    <property type="match status" value="1"/>
</dbReference>
<sequence>MPRSVSMVALPRWRDPEDVFSSVFASSRHAFWLDAGRDAGAGWSYLGTGQPDASAAPFQTDAASHAFRDAEGPRFRGGWVGWISYEGVPSWLRADELLAFDHASRRVWAISSTGSVADLAAAASASPNAPTVAEAEHRGAASARHSPGRYAELIEACRDRIADGDAYQLCLTTRFTIPGTVDALAAFRRLRATASSHHGALVRIGDTSLVSASPERFLEVRGGRVHTHPIKGTRPRHPDPVRDAALAEDLRSDAKERAENVMIVDLMRNDLSRVCVPSSVGVDRLLEVETYPTVHQLVSEVSGRLRPGTRMGDVVDAAFPAGSMTGAPKASAMEILAELEGAPRGIYSGTFGWIGDDGAADLAMVIRSIVVEPDAAWVGAGGGITWRSVAASEVAEVGIKARAPLAAVGATVPPGW</sequence>
<dbReference type="SUPFAM" id="SSF56322">
    <property type="entry name" value="ADC synthase"/>
    <property type="match status" value="1"/>
</dbReference>
<keyword evidence="2" id="KW-0032">Aminotransferase</keyword>
<dbReference type="PRINTS" id="PR00095">
    <property type="entry name" value="ANTSNTHASEI"/>
</dbReference>
<protein>
    <submittedName>
        <fullName evidence="2">Aminodeoxychorismate synthase component I</fullName>
        <ecNumber evidence="2">2.6.1.85</ecNumber>
    </submittedName>
</protein>
<keyword evidence="2" id="KW-0808">Transferase</keyword>
<organism evidence="2 3">
    <name type="scientific">Microbacterium mcarthurae</name>
    <dbReference type="NCBI Taxonomy" id="3035918"/>
    <lineage>
        <taxon>Bacteria</taxon>
        <taxon>Bacillati</taxon>
        <taxon>Actinomycetota</taxon>
        <taxon>Actinomycetes</taxon>
        <taxon>Micrococcales</taxon>
        <taxon>Microbacteriaceae</taxon>
        <taxon>Microbacterium</taxon>
    </lineage>
</organism>
<evidence type="ECO:0000313" key="3">
    <source>
        <dbReference type="Proteomes" id="UP001630303"/>
    </source>
</evidence>
<dbReference type="EMBL" id="JAROCE010000001">
    <property type="protein sequence ID" value="MFM2719191.1"/>
    <property type="molecule type" value="Genomic_DNA"/>
</dbReference>
<dbReference type="Gene3D" id="3.60.120.10">
    <property type="entry name" value="Anthranilate synthase"/>
    <property type="match status" value="1"/>
</dbReference>
<evidence type="ECO:0000259" key="1">
    <source>
        <dbReference type="Pfam" id="PF00425"/>
    </source>
</evidence>
<comment type="caution">
    <text evidence="2">The sequence shown here is derived from an EMBL/GenBank/DDBJ whole genome shotgun (WGS) entry which is preliminary data.</text>
</comment>
<dbReference type="InterPro" id="IPR015890">
    <property type="entry name" value="Chorismate_C"/>
</dbReference>
<dbReference type="InterPro" id="IPR005801">
    <property type="entry name" value="ADC_synthase"/>
</dbReference>
<dbReference type="GO" id="GO:0046820">
    <property type="term" value="F:4-amino-4-deoxychorismate synthase activity"/>
    <property type="evidence" value="ECO:0007669"/>
    <property type="project" value="UniProtKB-EC"/>
</dbReference>
<dbReference type="NCBIfam" id="TIGR00553">
    <property type="entry name" value="pabB"/>
    <property type="match status" value="1"/>
</dbReference>
<reference evidence="2 3" key="1">
    <citation type="submission" date="2023-03" db="EMBL/GenBank/DDBJ databases">
        <title>MT1 and MT2 Draft Genomes of Novel Species.</title>
        <authorList>
            <person name="Venkateswaran K."/>
        </authorList>
    </citation>
    <scope>NUCLEOTIDE SEQUENCE [LARGE SCALE GENOMIC DNA]</scope>
    <source>
        <strain evidence="2 3">IF8SW-P5</strain>
    </source>
</reference>